<gene>
    <name evidence="2" type="ORF">ABID49_000117</name>
</gene>
<dbReference type="RefSeq" id="WP_354194255.1">
    <property type="nucleotide sequence ID" value="NZ_JBEPLW010000001.1"/>
</dbReference>
<dbReference type="Proteomes" id="UP001549099">
    <property type="component" value="Unassembled WGS sequence"/>
</dbReference>
<name>A0ABV2G7H4_9BACL</name>
<dbReference type="EMBL" id="JBEPLW010000001">
    <property type="protein sequence ID" value="MET3574241.1"/>
    <property type="molecule type" value="Genomic_DNA"/>
</dbReference>
<keyword evidence="3" id="KW-1185">Reference proteome</keyword>
<evidence type="ECO:0000256" key="1">
    <source>
        <dbReference type="SAM" id="SignalP"/>
    </source>
</evidence>
<evidence type="ECO:0000313" key="3">
    <source>
        <dbReference type="Proteomes" id="UP001549099"/>
    </source>
</evidence>
<feature type="signal peptide" evidence="1">
    <location>
        <begin position="1"/>
        <end position="24"/>
    </location>
</feature>
<protein>
    <submittedName>
        <fullName evidence="2">Uncharacterized protein</fullName>
    </submittedName>
</protein>
<evidence type="ECO:0000313" key="2">
    <source>
        <dbReference type="EMBL" id="MET3574241.1"/>
    </source>
</evidence>
<feature type="chain" id="PRO_5046082547" evidence="1">
    <location>
        <begin position="25"/>
        <end position="147"/>
    </location>
</feature>
<sequence length="147" mass="15702">MKRGLILFFLSIALVFSTGQSVFASDKSDDTNTTVISVDGVLVEDLPEVPPPITVFGAGEWDHIGTYTMSKVVRIQSGGGDLKACIPGTTKVTFGLEKAPVSLFDKERTTSGVKGDNCAVWRGISKGTYDLGLVSHYGTSFTVSIYD</sequence>
<organism evidence="2 3">
    <name type="scientific">Bhargavaea ullalensis</name>
    <dbReference type="NCBI Taxonomy" id="1265685"/>
    <lineage>
        <taxon>Bacteria</taxon>
        <taxon>Bacillati</taxon>
        <taxon>Bacillota</taxon>
        <taxon>Bacilli</taxon>
        <taxon>Bacillales</taxon>
        <taxon>Caryophanaceae</taxon>
        <taxon>Bhargavaea</taxon>
    </lineage>
</organism>
<keyword evidence="1" id="KW-0732">Signal</keyword>
<comment type="caution">
    <text evidence="2">The sequence shown here is derived from an EMBL/GenBank/DDBJ whole genome shotgun (WGS) entry which is preliminary data.</text>
</comment>
<accession>A0ABV2G7H4</accession>
<reference evidence="2 3" key="1">
    <citation type="submission" date="2024-06" db="EMBL/GenBank/DDBJ databases">
        <title>Genomic Encyclopedia of Type Strains, Phase IV (KMG-IV): sequencing the most valuable type-strain genomes for metagenomic binning, comparative biology and taxonomic classification.</title>
        <authorList>
            <person name="Goeker M."/>
        </authorList>
    </citation>
    <scope>NUCLEOTIDE SEQUENCE [LARGE SCALE GENOMIC DNA]</scope>
    <source>
        <strain evidence="2 3">DSM 26128</strain>
    </source>
</reference>
<proteinExistence type="predicted"/>